<dbReference type="Proteomes" id="UP001595765">
    <property type="component" value="Unassembled WGS sequence"/>
</dbReference>
<organism evidence="2 3">
    <name type="scientific">Streptomyces polygonati</name>
    <dbReference type="NCBI Taxonomy" id="1617087"/>
    <lineage>
        <taxon>Bacteria</taxon>
        <taxon>Bacillati</taxon>
        <taxon>Actinomycetota</taxon>
        <taxon>Actinomycetes</taxon>
        <taxon>Kitasatosporales</taxon>
        <taxon>Streptomycetaceae</taxon>
        <taxon>Streptomyces</taxon>
    </lineage>
</organism>
<keyword evidence="3" id="KW-1185">Reference proteome</keyword>
<protein>
    <submittedName>
        <fullName evidence="2">DUF397 domain-containing protein</fullName>
    </submittedName>
</protein>
<accession>A0ABV8I152</accession>
<gene>
    <name evidence="2" type="ORF">ACFO3J_30615</name>
</gene>
<dbReference type="EMBL" id="JBHSBB010000029">
    <property type="protein sequence ID" value="MFC4035791.1"/>
    <property type="molecule type" value="Genomic_DNA"/>
</dbReference>
<dbReference type="RefSeq" id="WP_386436420.1">
    <property type="nucleotide sequence ID" value="NZ_JBHSBB010000029.1"/>
</dbReference>
<feature type="domain" description="DUF397" evidence="1">
    <location>
        <begin position="11"/>
        <end position="63"/>
    </location>
</feature>
<evidence type="ECO:0000313" key="2">
    <source>
        <dbReference type="EMBL" id="MFC4035791.1"/>
    </source>
</evidence>
<dbReference type="Pfam" id="PF04149">
    <property type="entry name" value="DUF397"/>
    <property type="match status" value="1"/>
</dbReference>
<reference evidence="3" key="1">
    <citation type="journal article" date="2019" name="Int. J. Syst. Evol. Microbiol.">
        <title>The Global Catalogue of Microorganisms (GCM) 10K type strain sequencing project: providing services to taxonomists for standard genome sequencing and annotation.</title>
        <authorList>
            <consortium name="The Broad Institute Genomics Platform"/>
            <consortium name="The Broad Institute Genome Sequencing Center for Infectious Disease"/>
            <person name="Wu L."/>
            <person name="Ma J."/>
        </authorList>
    </citation>
    <scope>NUCLEOTIDE SEQUENCE [LARGE SCALE GENOMIC DNA]</scope>
    <source>
        <strain evidence="3">CGMCC 4.7237</strain>
    </source>
</reference>
<evidence type="ECO:0000259" key="1">
    <source>
        <dbReference type="Pfam" id="PF04149"/>
    </source>
</evidence>
<comment type="caution">
    <text evidence="2">The sequence shown here is derived from an EMBL/GenBank/DDBJ whole genome shotgun (WGS) entry which is preliminary data.</text>
</comment>
<evidence type="ECO:0000313" key="3">
    <source>
        <dbReference type="Proteomes" id="UP001595765"/>
    </source>
</evidence>
<proteinExistence type="predicted"/>
<name>A0ABV8I152_9ACTN</name>
<sequence length="73" mass="7809">MENHPLTEKIVWRKSSYSGQNGGDCIECATPSDAEVLVRDSKDARGPQLAFAPAAWADFVRAVAADSFAAITP</sequence>
<dbReference type="InterPro" id="IPR007278">
    <property type="entry name" value="DUF397"/>
</dbReference>